<dbReference type="Gene3D" id="3.20.20.80">
    <property type="entry name" value="Glycosidases"/>
    <property type="match status" value="1"/>
</dbReference>
<dbReference type="InterPro" id="IPR008979">
    <property type="entry name" value="Galactose-bd-like_sf"/>
</dbReference>
<dbReference type="Pfam" id="PF02837">
    <property type="entry name" value="Glyco_hydro_2_N"/>
    <property type="match status" value="1"/>
</dbReference>
<organism evidence="3 4">
    <name type="scientific">Candidatus Eisenbergiella merdigallinarum</name>
    <dbReference type="NCBI Taxonomy" id="2838552"/>
    <lineage>
        <taxon>Bacteria</taxon>
        <taxon>Bacillati</taxon>
        <taxon>Bacillota</taxon>
        <taxon>Clostridia</taxon>
        <taxon>Lachnospirales</taxon>
        <taxon>Lachnospiraceae</taxon>
        <taxon>Eisenbergiella</taxon>
    </lineage>
</organism>
<reference evidence="3" key="2">
    <citation type="submission" date="2021-04" db="EMBL/GenBank/DDBJ databases">
        <authorList>
            <person name="Gilroy R."/>
        </authorList>
    </citation>
    <scope>NUCLEOTIDE SEQUENCE</scope>
    <source>
        <strain evidence="3">USAMLcec3-2134</strain>
    </source>
</reference>
<dbReference type="InterPro" id="IPR051913">
    <property type="entry name" value="GH2_Domain-Containing"/>
</dbReference>
<dbReference type="Proteomes" id="UP000886883">
    <property type="component" value="Unassembled WGS sequence"/>
</dbReference>
<dbReference type="InterPro" id="IPR006104">
    <property type="entry name" value="Glyco_hydro_2_N"/>
</dbReference>
<dbReference type="SUPFAM" id="SSF49785">
    <property type="entry name" value="Galactose-binding domain-like"/>
    <property type="match status" value="1"/>
</dbReference>
<comment type="similarity">
    <text evidence="1">Belongs to the glycosyl hydrolase 2 family.</text>
</comment>
<protein>
    <recommendedName>
        <fullName evidence="2">Glycosyl hydrolases family 2 sugar binding domain-containing protein</fullName>
    </recommendedName>
</protein>
<dbReference type="EMBL" id="DWXE01000040">
    <property type="protein sequence ID" value="HJB91976.1"/>
    <property type="molecule type" value="Genomic_DNA"/>
</dbReference>
<dbReference type="GO" id="GO:0004553">
    <property type="term" value="F:hydrolase activity, hydrolyzing O-glycosyl compounds"/>
    <property type="evidence" value="ECO:0007669"/>
    <property type="project" value="InterPro"/>
</dbReference>
<reference evidence="3" key="1">
    <citation type="journal article" date="2021" name="PeerJ">
        <title>Extensive microbial diversity within the chicken gut microbiome revealed by metagenomics and culture.</title>
        <authorList>
            <person name="Gilroy R."/>
            <person name="Ravi A."/>
            <person name="Getino M."/>
            <person name="Pursley I."/>
            <person name="Horton D.L."/>
            <person name="Alikhan N.F."/>
            <person name="Baker D."/>
            <person name="Gharbi K."/>
            <person name="Hall N."/>
            <person name="Watson M."/>
            <person name="Adriaenssens E.M."/>
            <person name="Foster-Nyarko E."/>
            <person name="Jarju S."/>
            <person name="Secka A."/>
            <person name="Antonio M."/>
            <person name="Oren A."/>
            <person name="Chaudhuri R.R."/>
            <person name="La Ragione R."/>
            <person name="Hildebrand F."/>
            <person name="Pallen M.J."/>
        </authorList>
    </citation>
    <scope>NUCLEOTIDE SEQUENCE</scope>
    <source>
        <strain evidence="3">USAMLcec3-2134</strain>
    </source>
</reference>
<dbReference type="Gene3D" id="2.60.120.260">
    <property type="entry name" value="Galactose-binding domain-like"/>
    <property type="match status" value="1"/>
</dbReference>
<dbReference type="InterPro" id="IPR017853">
    <property type="entry name" value="GH"/>
</dbReference>
<dbReference type="AlphaFoldDB" id="A0A9D2MT54"/>
<feature type="domain" description="Glycosyl hydrolases family 2 sugar binding" evidence="2">
    <location>
        <begin position="10"/>
        <end position="160"/>
    </location>
</feature>
<accession>A0A9D2MT54</accession>
<comment type="caution">
    <text evidence="3">The sequence shown here is derived from an EMBL/GenBank/DDBJ whole genome shotgun (WGS) entry which is preliminary data.</text>
</comment>
<dbReference type="PANTHER" id="PTHR42732:SF1">
    <property type="entry name" value="BETA-MANNOSIDASE"/>
    <property type="match status" value="1"/>
</dbReference>
<evidence type="ECO:0000256" key="1">
    <source>
        <dbReference type="ARBA" id="ARBA00007401"/>
    </source>
</evidence>
<evidence type="ECO:0000313" key="4">
    <source>
        <dbReference type="Proteomes" id="UP000886883"/>
    </source>
</evidence>
<gene>
    <name evidence="3" type="ORF">H9763_11010</name>
</gene>
<evidence type="ECO:0000259" key="2">
    <source>
        <dbReference type="Pfam" id="PF02837"/>
    </source>
</evidence>
<dbReference type="GO" id="GO:0005975">
    <property type="term" value="P:carbohydrate metabolic process"/>
    <property type="evidence" value="ECO:0007669"/>
    <property type="project" value="InterPro"/>
</dbReference>
<sequence length="965" mass="108283">MNRWVRKQVSLNGEWSFAYRNAGPGENGPFPEEREYDILMPVPGCWDDHEDRLSLAAFWSRDRRINPDYVPLTIPAGSGSPPDMSFPYLVGCGWYRRSFYAEADWEEESIALQIGGVTMEAWVWLNGKPVGRHEGHQTPFSFSLSGKVEAGRMNELILAVSNIRRDRSGCSIRGDKGRSGGIRKGVFLEITGSERLEDCYVYPDPSMERLCWRAVLSGAKKGKMEWEFRDLSENRIVNAGTVEIQNAVCKDGASRPEGVWPGCTGPEEVWPGCTGAEGASMFLQWESGAEGLRVWSDRAPKLYRLHLRLVKDGLTVDELERDFGLRLAETAGTLIFLNKTPVFLRGATDHAYFPETCTAPESLSYYMNTLKTLKSYGFNWIRFHTWIPPEECMEAADRLGMLIQVETANGFSESEWLDAVRTCRIHPSVILYCCGNEVRMDEAMLSFLEKMAGHLRTLAPDALFHPMESLRGLEYDTSDGHLEFSEELFRFDRLERLEGFSDVLSPHGRLFSYHSMDTKEEDIRIQLEKFRRPCLLHEIGINDSYPDLTLEARYEKARSGGGFYRAVREYAGRMGVLERAPLYYQNSCGWMKLTLKYALENARRCGLADGYDLLGAVDCHWHRTGYACGFLNEFYEAKSGFSRQELLAFNGESVLLADVGKERNRKGGDILRIPVYAALWGEAANAVEGEETAVVEYRLTGEGQKTFVRGSFPVSAPGRYGVSYLGEAVIAVPGIKEPVRADLKIRLSCGSCQLENSWEYWLFPEIAPFFEETDAEEGGIVTDRLDEGTIRALLGGERVLLLGSGPFPSVETGFQIMSAGRPQGLNATVIEDHPVTRLFPHEGWCGWQFQPMMDGGRAVVFNGLPVPFKPIIEMVSGYKIIRKQAAMFELQAGKGKLLVCTLNLEGKDPGTVYLRQLLEHYICSGAFRPGIRIDGESLRTLIGACTDPEVDFSTDEGDDKGGYVR</sequence>
<dbReference type="PANTHER" id="PTHR42732">
    <property type="entry name" value="BETA-GALACTOSIDASE"/>
    <property type="match status" value="1"/>
</dbReference>
<proteinExistence type="inferred from homology"/>
<dbReference type="SUPFAM" id="SSF51445">
    <property type="entry name" value="(Trans)glycosidases"/>
    <property type="match status" value="1"/>
</dbReference>
<name>A0A9D2MT54_9FIRM</name>
<evidence type="ECO:0000313" key="3">
    <source>
        <dbReference type="EMBL" id="HJB91976.1"/>
    </source>
</evidence>